<proteinExistence type="predicted"/>
<evidence type="ECO:0000313" key="3">
    <source>
        <dbReference type="Proteomes" id="UP001234989"/>
    </source>
</evidence>
<dbReference type="Proteomes" id="UP001234989">
    <property type="component" value="Chromosome 11"/>
</dbReference>
<gene>
    <name evidence="2" type="ORF">MTR67_047446</name>
</gene>
<dbReference type="EMBL" id="CP133622">
    <property type="protein sequence ID" value="WMV54061.1"/>
    <property type="molecule type" value="Genomic_DNA"/>
</dbReference>
<feature type="domain" description="Reverse transcriptase zinc-binding" evidence="1">
    <location>
        <begin position="77"/>
        <end position="162"/>
    </location>
</feature>
<dbReference type="Pfam" id="PF13966">
    <property type="entry name" value="zf-RVT"/>
    <property type="match status" value="1"/>
</dbReference>
<dbReference type="AlphaFoldDB" id="A0AAF0ZWI3"/>
<accession>A0AAF0ZWI3</accession>
<dbReference type="PANTHER" id="PTHR36617">
    <property type="entry name" value="PROTEIN, PUTATIVE-RELATED"/>
    <property type="match status" value="1"/>
</dbReference>
<reference evidence="2" key="1">
    <citation type="submission" date="2023-08" db="EMBL/GenBank/DDBJ databases">
        <title>A de novo genome assembly of Solanum verrucosum Schlechtendal, a Mexican diploid species geographically isolated from the other diploid A-genome species in potato relatives.</title>
        <authorList>
            <person name="Hosaka K."/>
        </authorList>
    </citation>
    <scope>NUCLEOTIDE SEQUENCE</scope>
    <source>
        <tissue evidence="2">Young leaves</tissue>
    </source>
</reference>
<name>A0AAF0ZWI3_SOLVR</name>
<dbReference type="PANTHER" id="PTHR36617:SF16">
    <property type="entry name" value="OS04G0516500 PROTEIN"/>
    <property type="match status" value="1"/>
</dbReference>
<evidence type="ECO:0000259" key="1">
    <source>
        <dbReference type="Pfam" id="PF13966"/>
    </source>
</evidence>
<dbReference type="InterPro" id="IPR026960">
    <property type="entry name" value="RVT-Znf"/>
</dbReference>
<organism evidence="2 3">
    <name type="scientific">Solanum verrucosum</name>
    <dbReference type="NCBI Taxonomy" id="315347"/>
    <lineage>
        <taxon>Eukaryota</taxon>
        <taxon>Viridiplantae</taxon>
        <taxon>Streptophyta</taxon>
        <taxon>Embryophyta</taxon>
        <taxon>Tracheophyta</taxon>
        <taxon>Spermatophyta</taxon>
        <taxon>Magnoliopsida</taxon>
        <taxon>eudicotyledons</taxon>
        <taxon>Gunneridae</taxon>
        <taxon>Pentapetalae</taxon>
        <taxon>asterids</taxon>
        <taxon>lamiids</taxon>
        <taxon>Solanales</taxon>
        <taxon>Solanaceae</taxon>
        <taxon>Solanoideae</taxon>
        <taxon>Solaneae</taxon>
        <taxon>Solanum</taxon>
    </lineage>
</organism>
<evidence type="ECO:0000313" key="2">
    <source>
        <dbReference type="EMBL" id="WMV54061.1"/>
    </source>
</evidence>
<protein>
    <recommendedName>
        <fullName evidence="1">Reverse transcriptase zinc-binding domain-containing protein</fullName>
    </recommendedName>
</protein>
<keyword evidence="3" id="KW-1185">Reference proteome</keyword>
<sequence>MEINQRDLWNEPKCFFKIKSSIAELWTKEGWRYNFRRQFYDWEIPRMADFINKIEQFGELGADEDELQWKGDEKNTYKVSKAYMKMNHNLQPSNWPWKNIWKTKMPHKVACFVWLLAKEAMLTQENLMKRGIILCLRCFLCREQAETVNHLFLHCRITRQLWRLFLNHRGITWSILGKITEALTSWEQAGLLAKKQVEDSPSKHLVDNMEGEGF</sequence>